<evidence type="ECO:0000313" key="1">
    <source>
        <dbReference type="EMBL" id="SDJ25671.1"/>
    </source>
</evidence>
<keyword evidence="2" id="KW-1185">Reference proteome</keyword>
<accession>A0A1G8S904</accession>
<protein>
    <recommendedName>
        <fullName evidence="3">Nucleotidyltransferase domain-containing protein</fullName>
    </recommendedName>
</protein>
<gene>
    <name evidence="1" type="ORF">SAMN05216352_1472</name>
</gene>
<dbReference type="STRING" id="930129.SAMN05216352_1472"/>
<dbReference type="AlphaFoldDB" id="A0A1G8S904"/>
<organism evidence="1 2">
    <name type="scientific">Alteribacillus bidgolensis</name>
    <dbReference type="NCBI Taxonomy" id="930129"/>
    <lineage>
        <taxon>Bacteria</taxon>
        <taxon>Bacillati</taxon>
        <taxon>Bacillota</taxon>
        <taxon>Bacilli</taxon>
        <taxon>Bacillales</taxon>
        <taxon>Bacillaceae</taxon>
        <taxon>Alteribacillus</taxon>
    </lineage>
</organism>
<name>A0A1G8S904_9BACI</name>
<dbReference type="Proteomes" id="UP000199017">
    <property type="component" value="Unassembled WGS sequence"/>
</dbReference>
<proteinExistence type="predicted"/>
<evidence type="ECO:0000313" key="2">
    <source>
        <dbReference type="Proteomes" id="UP000199017"/>
    </source>
</evidence>
<sequence length="75" mass="8685">MILYDEFIKIAKNFNKELDIIPVLYGSLGLEKVTGVKFSPQDIDILVPLTFLEEKWNIFKSQIEQLGYELIDLHG</sequence>
<dbReference type="OrthoDB" id="2139603at2"/>
<evidence type="ECO:0008006" key="3">
    <source>
        <dbReference type="Google" id="ProtNLM"/>
    </source>
</evidence>
<dbReference type="EMBL" id="FNDU01000047">
    <property type="protein sequence ID" value="SDJ25671.1"/>
    <property type="molecule type" value="Genomic_DNA"/>
</dbReference>
<reference evidence="1 2" key="1">
    <citation type="submission" date="2016-10" db="EMBL/GenBank/DDBJ databases">
        <authorList>
            <person name="de Groot N.N."/>
        </authorList>
    </citation>
    <scope>NUCLEOTIDE SEQUENCE [LARGE SCALE GENOMIC DNA]</scope>
    <source>
        <strain evidence="2">P4B,CCM 7963,CECT 7998,DSM 25260,IBRC-M 10614,KCTC 13821</strain>
    </source>
</reference>